<evidence type="ECO:0000313" key="2">
    <source>
        <dbReference type="Proteomes" id="UP001060085"/>
    </source>
</evidence>
<evidence type="ECO:0000313" key="1">
    <source>
        <dbReference type="EMBL" id="KAI5653132.1"/>
    </source>
</evidence>
<keyword evidence="2" id="KW-1185">Reference proteome</keyword>
<name>A0ACB9ZZI8_CATRO</name>
<reference evidence="2" key="1">
    <citation type="journal article" date="2023" name="Nat. Plants">
        <title>Single-cell RNA sequencing provides a high-resolution roadmap for understanding the multicellular compartmentation of specialized metabolism.</title>
        <authorList>
            <person name="Sun S."/>
            <person name="Shen X."/>
            <person name="Li Y."/>
            <person name="Li Y."/>
            <person name="Wang S."/>
            <person name="Li R."/>
            <person name="Zhang H."/>
            <person name="Shen G."/>
            <person name="Guo B."/>
            <person name="Wei J."/>
            <person name="Xu J."/>
            <person name="St-Pierre B."/>
            <person name="Chen S."/>
            <person name="Sun C."/>
        </authorList>
    </citation>
    <scope>NUCLEOTIDE SEQUENCE [LARGE SCALE GENOMIC DNA]</scope>
</reference>
<accession>A0ACB9ZZI8</accession>
<organism evidence="1 2">
    <name type="scientific">Catharanthus roseus</name>
    <name type="common">Madagascar periwinkle</name>
    <name type="synonym">Vinca rosea</name>
    <dbReference type="NCBI Taxonomy" id="4058"/>
    <lineage>
        <taxon>Eukaryota</taxon>
        <taxon>Viridiplantae</taxon>
        <taxon>Streptophyta</taxon>
        <taxon>Embryophyta</taxon>
        <taxon>Tracheophyta</taxon>
        <taxon>Spermatophyta</taxon>
        <taxon>Magnoliopsida</taxon>
        <taxon>eudicotyledons</taxon>
        <taxon>Gunneridae</taxon>
        <taxon>Pentapetalae</taxon>
        <taxon>asterids</taxon>
        <taxon>lamiids</taxon>
        <taxon>Gentianales</taxon>
        <taxon>Apocynaceae</taxon>
        <taxon>Rauvolfioideae</taxon>
        <taxon>Vinceae</taxon>
        <taxon>Catharanthinae</taxon>
        <taxon>Catharanthus</taxon>
    </lineage>
</organism>
<protein>
    <submittedName>
        <fullName evidence="1">Uncharacterized protein</fullName>
    </submittedName>
</protein>
<proteinExistence type="predicted"/>
<gene>
    <name evidence="1" type="ORF">M9H77_30319</name>
</gene>
<comment type="caution">
    <text evidence="1">The sequence shown here is derived from an EMBL/GenBank/DDBJ whole genome shotgun (WGS) entry which is preliminary data.</text>
</comment>
<sequence>MQTLVKVRMLKKEKAAEEEEKEKRVPSGVTAPDIFISMKEVTKFDEWTRKRRKIPPGHRVKLNDMEGMEIIPNLFNNIGWTPLLIVNELFYPEMIYKVYANFHKLELKKLEIYNPSMGTLGLVEGTLLLMIGDQFWFYGHRAYASYTILMHRMFAVWLLPYEDLSIFCAQLDWSR</sequence>
<dbReference type="EMBL" id="CM044707">
    <property type="protein sequence ID" value="KAI5653132.1"/>
    <property type="molecule type" value="Genomic_DNA"/>
</dbReference>
<dbReference type="Proteomes" id="UP001060085">
    <property type="component" value="Linkage Group LG07"/>
</dbReference>